<dbReference type="InterPro" id="IPR009003">
    <property type="entry name" value="Peptidase_S1_PA"/>
</dbReference>
<dbReference type="InterPro" id="IPR018114">
    <property type="entry name" value="TRYPSIN_HIS"/>
</dbReference>
<dbReference type="SUPFAM" id="SSF50494">
    <property type="entry name" value="Trypsin-like serine proteases"/>
    <property type="match status" value="3"/>
</dbReference>
<sequence>MFVGAKWNSFDFLPNDWNSVLNCPARYFEYKPQTNHLAPLSRDEAKYGDFAHMAAIGWKAQRLGSSFSDKLYKFFTRKTRVYTYFEWNCGGSLISEKYVVTAAHCAVQEKTPDIVRLGDLDLESDADDKFKQEFSIEEIIVHPLYKTSTPWNLKEFVEIEHININANDLPCSGIFITDNYILTVASCLDDIKSFTVVWRGKSVNVKKITLHPNFSKTTLSNNIALIEIEDNVEIYPVCLWGDKNILNKVELYGSGITQNIYHDFFNNDHTKYDSTEPREQVTNPVFNVDKNYCSKYYADKGLSVKDESQLKRGASLTIHKTQLIRNLIPYAVSLPYLGEDCGFKFPVISTKISHYIYWIDSVIFPYINKTYEYRYENSGKSGQYNFESCSSTRQMLQSKYNEFSEFAHVALIGYGSKGWKCIGNLISNNHILTSYECTNIDSDYTTVGLGERRMEYTIKSIRSLENKFSIITLNAVLGKTIMRPYRNQDCKKMSFGNSIKSDDQICVKDFNRVAIEYGDKFCSVAGISLITDSSIENNNQFDVPYLVGPMASLNSTKCVTENNEYLYFLVTRIAYHIEWIINVT</sequence>
<dbReference type="PROSITE" id="PS50240">
    <property type="entry name" value="TRYPSIN_DOM"/>
    <property type="match status" value="1"/>
</dbReference>
<dbReference type="InterPro" id="IPR043504">
    <property type="entry name" value="Peptidase_S1_PA_chymotrypsin"/>
</dbReference>
<proteinExistence type="inferred from homology"/>
<protein>
    <submittedName>
        <fullName evidence="4">CSON008559 protein</fullName>
    </submittedName>
</protein>
<reference evidence="3" key="1">
    <citation type="submission" date="2018-04" db="EMBL/GenBank/DDBJ databases">
        <authorList>
            <person name="Go L.Y."/>
            <person name="Mitchell J.A."/>
        </authorList>
    </citation>
    <scope>NUCLEOTIDE SEQUENCE</scope>
    <source>
        <tissue evidence="3">Whole organism</tissue>
    </source>
</reference>
<reference evidence="4" key="2">
    <citation type="submission" date="2018-07" db="EMBL/GenBank/DDBJ databases">
        <authorList>
            <person name="Quirk P.G."/>
            <person name="Krulwich T.A."/>
        </authorList>
    </citation>
    <scope>NUCLEOTIDE SEQUENCE</scope>
</reference>
<dbReference type="AlphaFoldDB" id="A0A336M2J9"/>
<dbReference type="SMART" id="SM00020">
    <property type="entry name" value="Tryp_SPc"/>
    <property type="match status" value="1"/>
</dbReference>
<dbReference type="EMBL" id="UFQS01000322">
    <property type="protein sequence ID" value="SSX02862.1"/>
    <property type="molecule type" value="Genomic_DNA"/>
</dbReference>
<feature type="domain" description="Peptidase S1" evidence="2">
    <location>
        <begin position="2"/>
        <end position="364"/>
    </location>
</feature>
<dbReference type="GO" id="GO:0006508">
    <property type="term" value="P:proteolysis"/>
    <property type="evidence" value="ECO:0007669"/>
    <property type="project" value="InterPro"/>
</dbReference>
<accession>A0A336M2J9</accession>
<dbReference type="InterPro" id="IPR051333">
    <property type="entry name" value="CLIP_Serine_Protease"/>
</dbReference>
<dbReference type="PANTHER" id="PTHR24260:SF147">
    <property type="entry name" value="EG:BACR7A4.3 PROTEIN-RELATED"/>
    <property type="match status" value="1"/>
</dbReference>
<organism evidence="4">
    <name type="scientific">Culicoides sonorensis</name>
    <name type="common">Biting midge</name>
    <dbReference type="NCBI Taxonomy" id="179676"/>
    <lineage>
        <taxon>Eukaryota</taxon>
        <taxon>Metazoa</taxon>
        <taxon>Ecdysozoa</taxon>
        <taxon>Arthropoda</taxon>
        <taxon>Hexapoda</taxon>
        <taxon>Insecta</taxon>
        <taxon>Pterygota</taxon>
        <taxon>Neoptera</taxon>
        <taxon>Endopterygota</taxon>
        <taxon>Diptera</taxon>
        <taxon>Nematocera</taxon>
        <taxon>Chironomoidea</taxon>
        <taxon>Ceratopogonidae</taxon>
        <taxon>Ceratopogoninae</taxon>
        <taxon>Culicoides</taxon>
        <taxon>Monoculicoides</taxon>
    </lineage>
</organism>
<comment type="similarity">
    <text evidence="1">Belongs to the peptidase S1 family. CLIP subfamily.</text>
</comment>
<evidence type="ECO:0000313" key="3">
    <source>
        <dbReference type="EMBL" id="SSX02862.1"/>
    </source>
</evidence>
<evidence type="ECO:0000259" key="2">
    <source>
        <dbReference type="PROSITE" id="PS50240"/>
    </source>
</evidence>
<name>A0A336M2J9_CULSO</name>
<dbReference type="PANTHER" id="PTHR24260">
    <property type="match status" value="1"/>
</dbReference>
<dbReference type="EMBL" id="UFQT01000322">
    <property type="protein sequence ID" value="SSX23229.1"/>
    <property type="molecule type" value="Genomic_DNA"/>
</dbReference>
<evidence type="ECO:0000313" key="4">
    <source>
        <dbReference type="EMBL" id="SSX23229.1"/>
    </source>
</evidence>
<gene>
    <name evidence="4" type="primary">CSON008559</name>
</gene>
<dbReference type="InterPro" id="IPR001254">
    <property type="entry name" value="Trypsin_dom"/>
</dbReference>
<dbReference type="Gene3D" id="2.40.10.10">
    <property type="entry name" value="Trypsin-like serine proteases"/>
    <property type="match status" value="3"/>
</dbReference>
<evidence type="ECO:0000256" key="1">
    <source>
        <dbReference type="ARBA" id="ARBA00024195"/>
    </source>
</evidence>
<dbReference type="GO" id="GO:0004252">
    <property type="term" value="F:serine-type endopeptidase activity"/>
    <property type="evidence" value="ECO:0007669"/>
    <property type="project" value="InterPro"/>
</dbReference>
<dbReference type="VEuPathDB" id="VectorBase:CSON008559"/>
<dbReference type="Pfam" id="PF00089">
    <property type="entry name" value="Trypsin"/>
    <property type="match status" value="2"/>
</dbReference>
<dbReference type="PROSITE" id="PS00134">
    <property type="entry name" value="TRYPSIN_HIS"/>
    <property type="match status" value="1"/>
</dbReference>